<accession>A0A7W8JUW5</accession>
<proteinExistence type="predicted"/>
<name>A0A7W8JUW5_9DEIO</name>
<protein>
    <submittedName>
        <fullName evidence="1">Uncharacterized protein</fullName>
    </submittedName>
</protein>
<evidence type="ECO:0000313" key="1">
    <source>
        <dbReference type="EMBL" id="MBB5363606.1"/>
    </source>
</evidence>
<sequence>MDTDREARTTSLDDLLPAIARRILTLRCWQMECEALAGERQWRRIHWQTLGRPSSPPLPPEEVPRCAPVASGLSVSPLARIEAMLPPGQAK</sequence>
<comment type="caution">
    <text evidence="1">The sequence shown here is derived from an EMBL/GenBank/DDBJ whole genome shotgun (WGS) entry which is preliminary data.</text>
</comment>
<dbReference type="Proteomes" id="UP000552709">
    <property type="component" value="Unassembled WGS sequence"/>
</dbReference>
<keyword evidence="2" id="KW-1185">Reference proteome</keyword>
<dbReference type="RefSeq" id="WP_184132823.1">
    <property type="nucleotide sequence ID" value="NZ_JACHFL010000006.1"/>
</dbReference>
<reference evidence="1 2" key="1">
    <citation type="submission" date="2020-08" db="EMBL/GenBank/DDBJ databases">
        <title>Genomic Encyclopedia of Type Strains, Phase IV (KMG-IV): sequencing the most valuable type-strain genomes for metagenomic binning, comparative biology and taxonomic classification.</title>
        <authorList>
            <person name="Goeker M."/>
        </authorList>
    </citation>
    <scope>NUCLEOTIDE SEQUENCE [LARGE SCALE GENOMIC DNA]</scope>
    <source>
        <strain evidence="1 2">DSM 27939</strain>
    </source>
</reference>
<evidence type="ECO:0000313" key="2">
    <source>
        <dbReference type="Proteomes" id="UP000552709"/>
    </source>
</evidence>
<gene>
    <name evidence="1" type="ORF">HNQ08_002712</name>
</gene>
<dbReference type="EMBL" id="JACHFL010000006">
    <property type="protein sequence ID" value="MBB5363606.1"/>
    <property type="molecule type" value="Genomic_DNA"/>
</dbReference>
<organism evidence="1 2">
    <name type="scientific">Deinococcus humi</name>
    <dbReference type="NCBI Taxonomy" id="662880"/>
    <lineage>
        <taxon>Bacteria</taxon>
        <taxon>Thermotogati</taxon>
        <taxon>Deinococcota</taxon>
        <taxon>Deinococci</taxon>
        <taxon>Deinococcales</taxon>
        <taxon>Deinococcaceae</taxon>
        <taxon>Deinococcus</taxon>
    </lineage>
</organism>
<dbReference type="AlphaFoldDB" id="A0A7W8JUW5"/>